<dbReference type="PROSITE" id="PS51257">
    <property type="entry name" value="PROKAR_LIPOPROTEIN"/>
    <property type="match status" value="1"/>
</dbReference>
<keyword evidence="3 4" id="KW-0408">Iron</keyword>
<keyword evidence="2 4" id="KW-0479">Metal-binding</keyword>
<evidence type="ECO:0000256" key="5">
    <source>
        <dbReference type="SAM" id="SignalP"/>
    </source>
</evidence>
<dbReference type="PROSITE" id="PS51007">
    <property type="entry name" value="CYTC"/>
    <property type="match status" value="1"/>
</dbReference>
<evidence type="ECO:0000256" key="1">
    <source>
        <dbReference type="ARBA" id="ARBA00022617"/>
    </source>
</evidence>
<evidence type="ECO:0000259" key="6">
    <source>
        <dbReference type="PROSITE" id="PS51007"/>
    </source>
</evidence>
<feature type="domain" description="Cytochrome c" evidence="6">
    <location>
        <begin position="34"/>
        <end position="125"/>
    </location>
</feature>
<evidence type="ECO:0000313" key="8">
    <source>
        <dbReference type="Proteomes" id="UP001589755"/>
    </source>
</evidence>
<proteinExistence type="predicted"/>
<dbReference type="Proteomes" id="UP001589755">
    <property type="component" value="Unassembled WGS sequence"/>
</dbReference>
<comment type="caution">
    <text evidence="7">The sequence shown here is derived from an EMBL/GenBank/DDBJ whole genome shotgun (WGS) entry which is preliminary data.</text>
</comment>
<keyword evidence="5" id="KW-0732">Signal</keyword>
<dbReference type="RefSeq" id="WP_378074644.1">
    <property type="nucleotide sequence ID" value="NZ_JAODNW010000022.1"/>
</dbReference>
<dbReference type="Pfam" id="PF00034">
    <property type="entry name" value="Cytochrom_C"/>
    <property type="match status" value="1"/>
</dbReference>
<gene>
    <name evidence="7" type="ORF">ACFFJ2_10370</name>
</gene>
<evidence type="ECO:0000256" key="2">
    <source>
        <dbReference type="ARBA" id="ARBA00022723"/>
    </source>
</evidence>
<protein>
    <submittedName>
        <fullName evidence="7">C-type cytochrome</fullName>
    </submittedName>
</protein>
<keyword evidence="8" id="KW-1185">Reference proteome</keyword>
<accession>A0ABV6D861</accession>
<dbReference type="EMBL" id="JBHLXD010000014">
    <property type="protein sequence ID" value="MFC0208801.1"/>
    <property type="molecule type" value="Genomic_DNA"/>
</dbReference>
<evidence type="ECO:0000256" key="3">
    <source>
        <dbReference type="ARBA" id="ARBA00023004"/>
    </source>
</evidence>
<keyword evidence="1 4" id="KW-0349">Heme</keyword>
<feature type="chain" id="PRO_5045690767" evidence="5">
    <location>
        <begin position="19"/>
        <end position="125"/>
    </location>
</feature>
<organism evidence="7 8">
    <name type="scientific">Chelativorans intermedius</name>
    <dbReference type="NCBI Taxonomy" id="515947"/>
    <lineage>
        <taxon>Bacteria</taxon>
        <taxon>Pseudomonadati</taxon>
        <taxon>Pseudomonadota</taxon>
        <taxon>Alphaproteobacteria</taxon>
        <taxon>Hyphomicrobiales</taxon>
        <taxon>Phyllobacteriaceae</taxon>
        <taxon>Chelativorans</taxon>
    </lineage>
</organism>
<dbReference type="SUPFAM" id="SSF46626">
    <property type="entry name" value="Cytochrome c"/>
    <property type="match status" value="1"/>
</dbReference>
<name>A0ABV6D861_9HYPH</name>
<sequence>MNARARTVVVALASLALAACDSTELLKAQRVAGADPKAGRSVIAAVECGACHTIPGVRGANGIVGPPLTGFGNRQLIAGIAPNTPDILSQWVRDAPSIDPETGMPQMPITADQARDVAAYLYTLR</sequence>
<reference evidence="7 8" key="1">
    <citation type="submission" date="2024-09" db="EMBL/GenBank/DDBJ databases">
        <authorList>
            <person name="Sun Q."/>
            <person name="Mori K."/>
        </authorList>
    </citation>
    <scope>NUCLEOTIDE SEQUENCE [LARGE SCALE GENOMIC DNA]</scope>
    <source>
        <strain evidence="7 8">CCM 8543</strain>
    </source>
</reference>
<evidence type="ECO:0000256" key="4">
    <source>
        <dbReference type="PROSITE-ProRule" id="PRU00433"/>
    </source>
</evidence>
<dbReference type="InterPro" id="IPR009056">
    <property type="entry name" value="Cyt_c-like_dom"/>
</dbReference>
<dbReference type="Gene3D" id="1.10.760.10">
    <property type="entry name" value="Cytochrome c-like domain"/>
    <property type="match status" value="1"/>
</dbReference>
<dbReference type="InterPro" id="IPR036909">
    <property type="entry name" value="Cyt_c-like_dom_sf"/>
</dbReference>
<evidence type="ECO:0000313" key="7">
    <source>
        <dbReference type="EMBL" id="MFC0208801.1"/>
    </source>
</evidence>
<feature type="signal peptide" evidence="5">
    <location>
        <begin position="1"/>
        <end position="18"/>
    </location>
</feature>